<keyword evidence="2" id="KW-1185">Reference proteome</keyword>
<organism evidence="1 2">
    <name type="scientific">Gossypium gossypioides</name>
    <name type="common">Mexican cotton</name>
    <name type="synonym">Selera gossypioides</name>
    <dbReference type="NCBI Taxonomy" id="34282"/>
    <lineage>
        <taxon>Eukaryota</taxon>
        <taxon>Viridiplantae</taxon>
        <taxon>Streptophyta</taxon>
        <taxon>Embryophyta</taxon>
        <taxon>Tracheophyta</taxon>
        <taxon>Spermatophyta</taxon>
        <taxon>Magnoliopsida</taxon>
        <taxon>eudicotyledons</taxon>
        <taxon>Gunneridae</taxon>
        <taxon>Pentapetalae</taxon>
        <taxon>rosids</taxon>
        <taxon>malvids</taxon>
        <taxon>Malvales</taxon>
        <taxon>Malvaceae</taxon>
        <taxon>Malvoideae</taxon>
        <taxon>Gossypium</taxon>
    </lineage>
</organism>
<dbReference type="Proteomes" id="UP000593579">
    <property type="component" value="Unassembled WGS sequence"/>
</dbReference>
<gene>
    <name evidence="1" type="ORF">Gogos_021880</name>
</gene>
<evidence type="ECO:0000313" key="2">
    <source>
        <dbReference type="Proteomes" id="UP000593579"/>
    </source>
</evidence>
<dbReference type="AlphaFoldDB" id="A0A7J9D6F7"/>
<reference evidence="1 2" key="1">
    <citation type="journal article" date="2019" name="Genome Biol. Evol.">
        <title>Insights into the evolution of the New World diploid cottons (Gossypium, subgenus Houzingenia) based on genome sequencing.</title>
        <authorList>
            <person name="Grover C.E."/>
            <person name="Arick M.A. 2nd"/>
            <person name="Thrash A."/>
            <person name="Conover J.L."/>
            <person name="Sanders W.S."/>
            <person name="Peterson D.G."/>
            <person name="Frelichowski J.E."/>
            <person name="Scheffler J.A."/>
            <person name="Scheffler B.E."/>
            <person name="Wendel J.F."/>
        </authorList>
    </citation>
    <scope>NUCLEOTIDE SEQUENCE [LARGE SCALE GENOMIC DNA]</scope>
    <source>
        <strain evidence="1">5</strain>
        <tissue evidence="1">Leaf</tissue>
    </source>
</reference>
<protein>
    <submittedName>
        <fullName evidence="1">Uncharacterized protein</fullName>
    </submittedName>
</protein>
<dbReference type="EMBL" id="JABEZY010274072">
    <property type="protein sequence ID" value="MBA0756302.1"/>
    <property type="molecule type" value="Genomic_DNA"/>
</dbReference>
<evidence type="ECO:0000313" key="1">
    <source>
        <dbReference type="EMBL" id="MBA0756302.1"/>
    </source>
</evidence>
<name>A0A7J9D6F7_GOSGO</name>
<comment type="caution">
    <text evidence="1">The sequence shown here is derived from an EMBL/GenBank/DDBJ whole genome shotgun (WGS) entry which is preliminary data.</text>
</comment>
<dbReference type="OrthoDB" id="1001109at2759"/>
<accession>A0A7J9D6F7</accession>
<proteinExistence type="predicted"/>
<sequence length="27" mass="3414">MDFLIKYKTIRPFKYGSRKRNKRRVIV</sequence>